<feature type="transmembrane region" description="Helical" evidence="6">
    <location>
        <begin position="224"/>
        <end position="242"/>
    </location>
</feature>
<sequence>MALTVIFLTFLLLICELQMQGSSAVTDVFVKTGDDLILNLTEAEIPSNSRIWTWRFKDDVLVEFLNGSQPTVVNSRSGNVEVLKKSYSVKLKYLQKSHSGIYTAKVISPKEQTLTQCNVTVLDPVSPVDLSFTCASSSSSSSFYNLTATCRTDDSSISITMRCDNQTCNQEGGERRSVTKSGSSLHIYQLKESVICIHSNQVSRNESKEKIEGYCPQHGESRKYYGLFALIPLVPLLLIVYIRYPGWKKAGNNDNFDNTTYACPERKDQTESSKKTAEDEGCSPTTTYSTVGPSLSKGATNIRGNDQPESLYSLIKDV</sequence>
<dbReference type="GeneTree" id="ENSGT01000000214758"/>
<evidence type="ECO:0000313" key="8">
    <source>
        <dbReference type="Ensembl" id="ENSPFOP00000012740.1"/>
    </source>
</evidence>
<dbReference type="InterPro" id="IPR015631">
    <property type="entry name" value="CD2/SLAM_rcpt"/>
</dbReference>
<dbReference type="InterPro" id="IPR013783">
    <property type="entry name" value="Ig-like_fold"/>
</dbReference>
<accession>A0A087Y3Y7</accession>
<feature type="compositionally biased region" description="Basic and acidic residues" evidence="5">
    <location>
        <begin position="264"/>
        <end position="278"/>
    </location>
</feature>
<keyword evidence="4" id="KW-0325">Glycoprotein</keyword>
<keyword evidence="9" id="KW-1185">Reference proteome</keyword>
<dbReference type="GO" id="GO:0016020">
    <property type="term" value="C:membrane"/>
    <property type="evidence" value="ECO:0007669"/>
    <property type="project" value="UniProtKB-SubCell"/>
</dbReference>
<name>A0A087Y3Y7_POEFO</name>
<evidence type="ECO:0000256" key="1">
    <source>
        <dbReference type="ARBA" id="ARBA00004370"/>
    </source>
</evidence>
<reference evidence="8" key="2">
    <citation type="submission" date="2025-08" db="UniProtKB">
        <authorList>
            <consortium name="Ensembl"/>
        </authorList>
    </citation>
    <scope>IDENTIFICATION</scope>
</reference>
<keyword evidence="2 7" id="KW-0732">Signal</keyword>
<dbReference type="GeneID" id="103137986"/>
<dbReference type="RefSeq" id="XP_007552086.1">
    <property type="nucleotide sequence ID" value="XM_007552024.2"/>
</dbReference>
<dbReference type="Ensembl" id="ENSPFOT00000012757.1">
    <property type="protein sequence ID" value="ENSPFOP00000012740.1"/>
    <property type="gene ID" value="ENSPFOG00000012752.1"/>
</dbReference>
<feature type="chain" id="PRO_5001833959" evidence="7">
    <location>
        <begin position="25"/>
        <end position="318"/>
    </location>
</feature>
<evidence type="ECO:0000256" key="2">
    <source>
        <dbReference type="ARBA" id="ARBA00022729"/>
    </source>
</evidence>
<reference evidence="8" key="3">
    <citation type="submission" date="2025-09" db="UniProtKB">
        <authorList>
            <consortium name="Ensembl"/>
        </authorList>
    </citation>
    <scope>IDENTIFICATION</scope>
</reference>
<dbReference type="Gene3D" id="2.60.40.10">
    <property type="entry name" value="Immunoglobulins"/>
    <property type="match status" value="1"/>
</dbReference>
<keyword evidence="3 6" id="KW-0472">Membrane</keyword>
<dbReference type="AlphaFoldDB" id="A0A087Y3Y7"/>
<dbReference type="eggNOG" id="ENOG502SB7W">
    <property type="taxonomic scope" value="Eukaryota"/>
</dbReference>
<dbReference type="PANTHER" id="PTHR12080:SF80">
    <property type="entry name" value="IMMUNOGLOBULIN V-SET DOMAIN-CONTAINING PROTEIN"/>
    <property type="match status" value="1"/>
</dbReference>
<organism evidence="8 9">
    <name type="scientific">Poecilia formosa</name>
    <name type="common">Amazon molly</name>
    <name type="synonym">Limia formosa</name>
    <dbReference type="NCBI Taxonomy" id="48698"/>
    <lineage>
        <taxon>Eukaryota</taxon>
        <taxon>Metazoa</taxon>
        <taxon>Chordata</taxon>
        <taxon>Craniata</taxon>
        <taxon>Vertebrata</taxon>
        <taxon>Euteleostomi</taxon>
        <taxon>Actinopterygii</taxon>
        <taxon>Neopterygii</taxon>
        <taxon>Teleostei</taxon>
        <taxon>Neoteleostei</taxon>
        <taxon>Acanthomorphata</taxon>
        <taxon>Ovalentaria</taxon>
        <taxon>Atherinomorphae</taxon>
        <taxon>Cyprinodontiformes</taxon>
        <taxon>Poeciliidae</taxon>
        <taxon>Poeciliinae</taxon>
        <taxon>Poecilia</taxon>
    </lineage>
</organism>
<keyword evidence="6" id="KW-1133">Transmembrane helix</keyword>
<protein>
    <submittedName>
        <fullName evidence="8">SLAM family member 5-like</fullName>
    </submittedName>
</protein>
<evidence type="ECO:0000256" key="6">
    <source>
        <dbReference type="SAM" id="Phobius"/>
    </source>
</evidence>
<dbReference type="STRING" id="48698.ENSPFOP00000012740"/>
<proteinExistence type="predicted"/>
<dbReference type="OMA" id="IIHIVAK"/>
<dbReference type="Proteomes" id="UP000028760">
    <property type="component" value="Unassembled WGS sequence"/>
</dbReference>
<dbReference type="EMBL" id="AYCK01004662">
    <property type="status" value="NOT_ANNOTATED_CDS"/>
    <property type="molecule type" value="Genomic_DNA"/>
</dbReference>
<reference evidence="9" key="1">
    <citation type="submission" date="2013-10" db="EMBL/GenBank/DDBJ databases">
        <authorList>
            <person name="Schartl M."/>
            <person name="Warren W."/>
        </authorList>
    </citation>
    <scope>NUCLEOTIDE SEQUENCE [LARGE SCALE GENOMIC DNA]</scope>
    <source>
        <strain evidence="9">female</strain>
    </source>
</reference>
<feature type="region of interest" description="Disordered" evidence="5">
    <location>
        <begin position="258"/>
        <end position="307"/>
    </location>
</feature>
<evidence type="ECO:0000256" key="4">
    <source>
        <dbReference type="ARBA" id="ARBA00023180"/>
    </source>
</evidence>
<dbReference type="PANTHER" id="PTHR12080">
    <property type="entry name" value="SIGNALING LYMPHOCYTIC ACTIVATION MOLECULE"/>
    <property type="match status" value="1"/>
</dbReference>
<feature type="signal peptide" evidence="7">
    <location>
        <begin position="1"/>
        <end position="24"/>
    </location>
</feature>
<dbReference type="SUPFAM" id="SSF48726">
    <property type="entry name" value="Immunoglobulin"/>
    <property type="match status" value="1"/>
</dbReference>
<evidence type="ECO:0000256" key="5">
    <source>
        <dbReference type="SAM" id="MobiDB-lite"/>
    </source>
</evidence>
<evidence type="ECO:0000313" key="9">
    <source>
        <dbReference type="Proteomes" id="UP000028760"/>
    </source>
</evidence>
<evidence type="ECO:0000256" key="7">
    <source>
        <dbReference type="SAM" id="SignalP"/>
    </source>
</evidence>
<dbReference type="KEGG" id="pfor:103137986"/>
<comment type="subcellular location">
    <subcellularLocation>
        <location evidence="1">Membrane</location>
    </subcellularLocation>
</comment>
<dbReference type="InterPro" id="IPR036179">
    <property type="entry name" value="Ig-like_dom_sf"/>
</dbReference>
<keyword evidence="6" id="KW-0812">Transmembrane</keyword>
<evidence type="ECO:0000256" key="3">
    <source>
        <dbReference type="ARBA" id="ARBA00023136"/>
    </source>
</evidence>
<feature type="compositionally biased region" description="Polar residues" evidence="5">
    <location>
        <begin position="283"/>
        <end position="307"/>
    </location>
</feature>